<evidence type="ECO:0000313" key="2">
    <source>
        <dbReference type="EMBL" id="MFD1673841.1"/>
    </source>
</evidence>
<proteinExistence type="predicted"/>
<keyword evidence="3" id="KW-1185">Reference proteome</keyword>
<feature type="region of interest" description="Disordered" evidence="1">
    <location>
        <begin position="155"/>
        <end position="175"/>
    </location>
</feature>
<sequence>MPIQNYGVIRGQVVRYTPGSPQSPHFIMILTDNHNTAYQVDVNVLSRDGSEVLYYANDNFQNDMTQNLLSLTPGFTALKNNANSGALDYLRETLFETSAMVPLPIDGPSQNDLDAFIGTIVSSAQTNNASVFAFGQYFHDGSRSAAQDRKENLPTQGIHDIHMNQGNSSPYEKDNGTYQDGGLLVYFPNDQRWVATFLAFQTQAFQTDNQGNPTGPSWADQHGGEITE</sequence>
<organism evidence="2 3">
    <name type="scientific">Alicyclobacillus fodiniaquatilis</name>
    <dbReference type="NCBI Taxonomy" id="1661150"/>
    <lineage>
        <taxon>Bacteria</taxon>
        <taxon>Bacillati</taxon>
        <taxon>Bacillota</taxon>
        <taxon>Bacilli</taxon>
        <taxon>Bacillales</taxon>
        <taxon>Alicyclobacillaceae</taxon>
        <taxon>Alicyclobacillus</taxon>
    </lineage>
</organism>
<gene>
    <name evidence="2" type="ORF">ACFSB2_03845</name>
</gene>
<name>A0ABW4JBV2_9BACL</name>
<dbReference type="InterPro" id="IPR019268">
    <property type="entry name" value="DUF2278"/>
</dbReference>
<dbReference type="Pfam" id="PF10042">
    <property type="entry name" value="DUF2278"/>
    <property type="match status" value="1"/>
</dbReference>
<dbReference type="Proteomes" id="UP001597079">
    <property type="component" value="Unassembled WGS sequence"/>
</dbReference>
<feature type="compositionally biased region" description="Polar residues" evidence="1">
    <location>
        <begin position="206"/>
        <end position="215"/>
    </location>
</feature>
<reference evidence="3" key="1">
    <citation type="journal article" date="2019" name="Int. J. Syst. Evol. Microbiol.">
        <title>The Global Catalogue of Microorganisms (GCM) 10K type strain sequencing project: providing services to taxonomists for standard genome sequencing and annotation.</title>
        <authorList>
            <consortium name="The Broad Institute Genomics Platform"/>
            <consortium name="The Broad Institute Genome Sequencing Center for Infectious Disease"/>
            <person name="Wu L."/>
            <person name="Ma J."/>
        </authorList>
    </citation>
    <scope>NUCLEOTIDE SEQUENCE [LARGE SCALE GENOMIC DNA]</scope>
    <source>
        <strain evidence="3">CGMCC 1.12286</strain>
    </source>
</reference>
<comment type="caution">
    <text evidence="2">The sequence shown here is derived from an EMBL/GenBank/DDBJ whole genome shotgun (WGS) entry which is preliminary data.</text>
</comment>
<evidence type="ECO:0000313" key="3">
    <source>
        <dbReference type="Proteomes" id="UP001597079"/>
    </source>
</evidence>
<protein>
    <submittedName>
        <fullName evidence="2">DUF2278 family protein</fullName>
    </submittedName>
</protein>
<evidence type="ECO:0000256" key="1">
    <source>
        <dbReference type="SAM" id="MobiDB-lite"/>
    </source>
</evidence>
<accession>A0ABW4JBV2</accession>
<feature type="region of interest" description="Disordered" evidence="1">
    <location>
        <begin position="206"/>
        <end position="228"/>
    </location>
</feature>
<dbReference type="RefSeq" id="WP_377941395.1">
    <property type="nucleotide sequence ID" value="NZ_JBHUCX010000013.1"/>
</dbReference>
<dbReference type="EMBL" id="JBHUCX010000013">
    <property type="protein sequence ID" value="MFD1673841.1"/>
    <property type="molecule type" value="Genomic_DNA"/>
</dbReference>